<sequence>MIVCFDIGGTAIKGALATSPEDIRPFPRQPTPIRDFGAFVATLASTITEAEAIAGERPACIAISIAGVIDPDTTNAVVANIPCINGRPLQAELEAALGLPVIVANDADCFVLAEAGIGAAKGHRVVFGVILGTGVGGGLVVDGKLINRDGGFAGEWGHGPVQATEAGQPPIRLPRFQCGCGQVGCLDAVCSARGMEKLHRELHGESRTSEDILQAWQNGETAPARTVDVYIDVLTGPLSLVVNVTGTTMLPVGGGLSNVPALISAIDRALRTKILRKFDRPIVVPAGCRVEPGLIGAALLGLDYASGLKGK</sequence>
<protein>
    <submittedName>
        <fullName evidence="2">ROK family protein</fullName>
    </submittedName>
</protein>
<dbReference type="CDD" id="cd24057">
    <property type="entry name" value="ASKHA_NBD_ROK_NAGK"/>
    <property type="match status" value="1"/>
</dbReference>
<dbReference type="RefSeq" id="WP_138287555.1">
    <property type="nucleotide sequence ID" value="NZ_CP058351.1"/>
</dbReference>
<dbReference type="Gene3D" id="3.30.420.40">
    <property type="match status" value="2"/>
</dbReference>
<dbReference type="SUPFAM" id="SSF53067">
    <property type="entry name" value="Actin-like ATPase domain"/>
    <property type="match status" value="1"/>
</dbReference>
<dbReference type="InterPro" id="IPR000600">
    <property type="entry name" value="ROK"/>
</dbReference>
<reference evidence="2 3" key="1">
    <citation type="submission" date="2020-06" db="EMBL/GenBank/DDBJ databases">
        <title>Genome sequence of Rhizobium sp strain ADMK78.</title>
        <authorList>
            <person name="Rahi P."/>
        </authorList>
    </citation>
    <scope>NUCLEOTIDE SEQUENCE [LARGE SCALE GENOMIC DNA]</scope>
    <source>
        <strain evidence="2 3">ADMK78</strain>
        <plasmid evidence="2 3">pPRADMK78_01</plasmid>
    </source>
</reference>
<geneLocation type="plasmid" evidence="2 3">
    <name>pPRADMK78_01</name>
</geneLocation>
<proteinExistence type="inferred from homology"/>
<evidence type="ECO:0000313" key="3">
    <source>
        <dbReference type="Proteomes" id="UP000308530"/>
    </source>
</evidence>
<name>A0ABX6QT26_9HYPH</name>
<dbReference type="PANTHER" id="PTHR18964">
    <property type="entry name" value="ROK (REPRESSOR, ORF, KINASE) FAMILY"/>
    <property type="match status" value="1"/>
</dbReference>
<dbReference type="Pfam" id="PF00480">
    <property type="entry name" value="ROK"/>
    <property type="match status" value="1"/>
</dbReference>
<organism evidence="2 3">
    <name type="scientific">Peteryoungia desertarenae</name>
    <dbReference type="NCBI Taxonomy" id="1813451"/>
    <lineage>
        <taxon>Bacteria</taxon>
        <taxon>Pseudomonadati</taxon>
        <taxon>Pseudomonadota</taxon>
        <taxon>Alphaproteobacteria</taxon>
        <taxon>Hyphomicrobiales</taxon>
        <taxon>Rhizobiaceae</taxon>
        <taxon>Peteryoungia</taxon>
    </lineage>
</organism>
<keyword evidence="2" id="KW-0614">Plasmid</keyword>
<dbReference type="Proteomes" id="UP000308530">
    <property type="component" value="Plasmid pPRADMK78_01"/>
</dbReference>
<dbReference type="EMBL" id="CP058351">
    <property type="protein sequence ID" value="QLF71467.1"/>
    <property type="molecule type" value="Genomic_DNA"/>
</dbReference>
<keyword evidence="3" id="KW-1185">Reference proteome</keyword>
<accession>A0ABX6QT26</accession>
<evidence type="ECO:0000256" key="1">
    <source>
        <dbReference type="ARBA" id="ARBA00006479"/>
    </source>
</evidence>
<evidence type="ECO:0000313" key="2">
    <source>
        <dbReference type="EMBL" id="QLF71467.1"/>
    </source>
</evidence>
<dbReference type="PANTHER" id="PTHR18964:SF149">
    <property type="entry name" value="BIFUNCTIONAL UDP-N-ACETYLGLUCOSAMINE 2-EPIMERASE_N-ACETYLMANNOSAMINE KINASE"/>
    <property type="match status" value="1"/>
</dbReference>
<comment type="similarity">
    <text evidence="1">Belongs to the ROK (NagC/XylR) family.</text>
</comment>
<dbReference type="InterPro" id="IPR043129">
    <property type="entry name" value="ATPase_NBD"/>
</dbReference>
<gene>
    <name evidence="2" type="ORF">FE840_017485</name>
</gene>